<dbReference type="InterPro" id="IPR029058">
    <property type="entry name" value="AB_hydrolase_fold"/>
</dbReference>
<organism evidence="1 2">
    <name type="scientific">Streptomyces tubercidicus</name>
    <dbReference type="NCBI Taxonomy" id="47759"/>
    <lineage>
        <taxon>Bacteria</taxon>
        <taxon>Bacillati</taxon>
        <taxon>Actinomycetota</taxon>
        <taxon>Actinomycetes</taxon>
        <taxon>Kitasatosporales</taxon>
        <taxon>Streptomycetaceae</taxon>
        <taxon>Streptomyces</taxon>
    </lineage>
</organism>
<dbReference type="EMBL" id="BLIR01000001">
    <property type="protein sequence ID" value="GFE35779.1"/>
    <property type="molecule type" value="Genomic_DNA"/>
</dbReference>
<comment type="caution">
    <text evidence="1">The sequence shown here is derived from an EMBL/GenBank/DDBJ whole genome shotgun (WGS) entry which is preliminary data.</text>
</comment>
<dbReference type="SUPFAM" id="SSF53474">
    <property type="entry name" value="alpha/beta-Hydrolases"/>
    <property type="match status" value="1"/>
</dbReference>
<dbReference type="Gene3D" id="3.40.50.1820">
    <property type="entry name" value="alpha/beta hydrolase"/>
    <property type="match status" value="1"/>
</dbReference>
<dbReference type="Proteomes" id="UP000431826">
    <property type="component" value="Unassembled WGS sequence"/>
</dbReference>
<gene>
    <name evidence="1" type="ORF">Stube_04520</name>
</gene>
<dbReference type="GeneID" id="96281644"/>
<name>A0A640UJE6_9ACTN</name>
<evidence type="ECO:0000313" key="2">
    <source>
        <dbReference type="Proteomes" id="UP000431826"/>
    </source>
</evidence>
<keyword evidence="2" id="KW-1185">Reference proteome</keyword>
<accession>A0A640UJE6</accession>
<evidence type="ECO:0000313" key="1">
    <source>
        <dbReference type="EMBL" id="GFE35779.1"/>
    </source>
</evidence>
<dbReference type="RefSeq" id="WP_159742224.1">
    <property type="nucleotide sequence ID" value="NZ_BLIR01000001.1"/>
</dbReference>
<dbReference type="AlphaFoldDB" id="A0A640UJE6"/>
<evidence type="ECO:0008006" key="3">
    <source>
        <dbReference type="Google" id="ProtNLM"/>
    </source>
</evidence>
<sequence length="320" mass="34472">MKPRLVFVHGVGGPRNAATELDEWLRALASGAQAAGHSRRIPELLHGKALDIRFAYYGDLFFDGGAQGVAPQGDAVDADTETLVELLLDSVDERLLEPENEHEARVLRRARSQLAPEGEQQGAGDVLRRALSSANTLLALPGLRRVGGWASARMMVHRLGQVRRYLARCDTDGSGLSLDRRIRDLVAQDLNPSGPTIVVAHSLGTVVTFEALHEHTGVVPLLVTLGSPIGMRTAVGPRMRPQPLRVPAAVSAWLNFWDRDDFIVGQPQLERFVAANAASVTPVSRRVDSDGAWVHPAAKYLAQPGVAGPVLETLEAVTAI</sequence>
<proteinExistence type="predicted"/>
<reference evidence="1 2" key="1">
    <citation type="submission" date="2019-12" db="EMBL/GenBank/DDBJ databases">
        <title>Whole genome shotgun sequence of Streptomyces tubercidicus NBRC 13090.</title>
        <authorList>
            <person name="Ichikawa N."/>
            <person name="Kimura A."/>
            <person name="Kitahashi Y."/>
            <person name="Komaki H."/>
            <person name="Tamura T."/>
        </authorList>
    </citation>
    <scope>NUCLEOTIDE SEQUENCE [LARGE SCALE GENOMIC DNA]</scope>
    <source>
        <strain evidence="1 2">NBRC 13090</strain>
    </source>
</reference>
<protein>
    <recommendedName>
        <fullName evidence="3">Alpha/beta hydrolase</fullName>
    </recommendedName>
</protein>
<dbReference type="OrthoDB" id="3483116at2"/>